<dbReference type="InterPro" id="IPR027417">
    <property type="entry name" value="P-loop_NTPase"/>
</dbReference>
<dbReference type="SUPFAM" id="SSF52540">
    <property type="entry name" value="P-loop containing nucleoside triphosphate hydrolases"/>
    <property type="match status" value="1"/>
</dbReference>
<evidence type="ECO:0000256" key="9">
    <source>
        <dbReference type="ARBA" id="ARBA00022840"/>
    </source>
</evidence>
<dbReference type="SUPFAM" id="SSF55781">
    <property type="entry name" value="GAF domain-like"/>
    <property type="match status" value="1"/>
</dbReference>
<comment type="caution">
    <text evidence="15">The sequence shown here is derived from an EMBL/GenBank/DDBJ whole genome shotgun (WGS) entry which is preliminary data.</text>
</comment>
<gene>
    <name evidence="15" type="ORF">A6D6_03827</name>
</gene>
<evidence type="ECO:0000313" key="15">
    <source>
        <dbReference type="EMBL" id="KAF0803096.1"/>
    </source>
</evidence>
<evidence type="ECO:0000256" key="6">
    <source>
        <dbReference type="ARBA" id="ARBA00022692"/>
    </source>
</evidence>
<evidence type="ECO:0000256" key="11">
    <source>
        <dbReference type="ARBA" id="ARBA00023012"/>
    </source>
</evidence>
<evidence type="ECO:0000256" key="5">
    <source>
        <dbReference type="ARBA" id="ARBA00022679"/>
    </source>
</evidence>
<dbReference type="GO" id="GO:0016301">
    <property type="term" value="F:kinase activity"/>
    <property type="evidence" value="ECO:0007669"/>
    <property type="project" value="UniProtKB-KW"/>
</dbReference>
<evidence type="ECO:0000256" key="8">
    <source>
        <dbReference type="ARBA" id="ARBA00022777"/>
    </source>
</evidence>
<dbReference type="Gene3D" id="3.40.50.300">
    <property type="entry name" value="P-loop containing nucleotide triphosphate hydrolases"/>
    <property type="match status" value="1"/>
</dbReference>
<dbReference type="Pfam" id="PF02702">
    <property type="entry name" value="KdpD"/>
    <property type="match status" value="1"/>
</dbReference>
<keyword evidence="11" id="KW-0902">Two-component regulatory system</keyword>
<dbReference type="Pfam" id="PF00512">
    <property type="entry name" value="HisKA"/>
    <property type="match status" value="1"/>
</dbReference>
<evidence type="ECO:0000313" key="16">
    <source>
        <dbReference type="Proteomes" id="UP000771797"/>
    </source>
</evidence>
<evidence type="ECO:0000256" key="10">
    <source>
        <dbReference type="ARBA" id="ARBA00022989"/>
    </source>
</evidence>
<keyword evidence="5" id="KW-0808">Transferase</keyword>
<dbReference type="SUPFAM" id="SSF47384">
    <property type="entry name" value="Homodimeric domain of signal transducing histidine kinase"/>
    <property type="match status" value="1"/>
</dbReference>
<dbReference type="InterPro" id="IPR004358">
    <property type="entry name" value="Sig_transdc_His_kin-like_C"/>
</dbReference>
<evidence type="ECO:0000256" key="4">
    <source>
        <dbReference type="ARBA" id="ARBA00022553"/>
    </source>
</evidence>
<feature type="transmembrane region" description="Helical" evidence="13">
    <location>
        <begin position="461"/>
        <end position="481"/>
    </location>
</feature>
<dbReference type="InterPro" id="IPR005467">
    <property type="entry name" value="His_kinase_dom"/>
</dbReference>
<dbReference type="InterPro" id="IPR029016">
    <property type="entry name" value="GAF-like_dom_sf"/>
</dbReference>
<dbReference type="InterPro" id="IPR003661">
    <property type="entry name" value="HisK_dim/P_dom"/>
</dbReference>
<dbReference type="PROSITE" id="PS50109">
    <property type="entry name" value="HIS_KIN"/>
    <property type="match status" value="1"/>
</dbReference>
<dbReference type="InterPro" id="IPR003594">
    <property type="entry name" value="HATPase_dom"/>
</dbReference>
<evidence type="ECO:0000256" key="12">
    <source>
        <dbReference type="ARBA" id="ARBA00023136"/>
    </source>
</evidence>
<organism evidence="15 16">
    <name type="scientific">Alcanivorax xiamenensis</name>
    <dbReference type="NCBI Taxonomy" id="1177156"/>
    <lineage>
        <taxon>Bacteria</taxon>
        <taxon>Pseudomonadati</taxon>
        <taxon>Pseudomonadota</taxon>
        <taxon>Gammaproteobacteria</taxon>
        <taxon>Oceanospirillales</taxon>
        <taxon>Alcanivoracaceae</taxon>
        <taxon>Alcanivorax</taxon>
    </lineage>
</organism>
<evidence type="ECO:0000259" key="14">
    <source>
        <dbReference type="PROSITE" id="PS50109"/>
    </source>
</evidence>
<keyword evidence="4" id="KW-0597">Phosphoprotein</keyword>
<sequence length="880" mass="96626">MKAPTTPDPDALLAVSDDASRGRLKIFIGAAPGVGKTYAMLQAARELARQGQPVLLGVIESHGRAETEALCADLPRLPLRPIQYRGRDFHEFDLQGALQQHPPLILVDELAHRNLPGSLHPRRYQDIEDLLAAGIDVWTTVNVQHLESLNDHIARITGVRMRETIPDALVQSARDLMLVDLPPDQLLERLRQGKVYVPEQARAAMDHFFNRGNLTALRELALQTVANRIDHDVFTTMASQGVDGPWPVRPRLLVLVDGRGNDKAVVRAAARMAQRRRAPWSTLWVDTGQSPPDTQKQNLEAVFRLTEQLGGDIVTLHGHDVVGMALNHARHHNVTGIVFGRSRHRPLAGLFGRTLSQKLMRRGQDFELTCIANAPPRHRRRWRAPGWPPARQLWLALSVVAASVLAATVADHFLALPNLSLIFLTGVLLVASRTGMRAATFAAVLSLLTYNFFFTEPYYSLAIYHTQDILTVAFFLVIALVTGRLASRLRNQIVNLRRIGDHNRSLLTLSRRLGEATGLQDVRREAEAYLSREFDSRIQVVPAQELDRNADLDGALRSAAQWALESGKHAGQGSDTLGNLPQRVMPLRFRDQSFGVLILDTRSLGDVDAAVLSHLETLANQVALALWRVQLSATLEASRVAEETERLRSALLSSISHDLRTPLSSMIGAASSLRDQASLLSEEHRRELLDAILNEGHRLNSYIQNLLDMTRLGHGTLKLARDWIAPADLIAAALKRTAPLTASLTLHRQVDADLPLLFVHPALIEQALVNLIENAAKFSPPGGEITLTARADTGRIVVEISDQGPGIPEHQREKVFDMFFTGGDGDRGPYGSGLGLAICRGMVGAHGGTIEALPPINGGGAHIVITLPLMEQQPDGTSHV</sequence>
<dbReference type="CDD" id="cd00082">
    <property type="entry name" value="HisKA"/>
    <property type="match status" value="1"/>
</dbReference>
<dbReference type="RefSeq" id="WP_159661624.1">
    <property type="nucleotide sequence ID" value="NZ_AQPF01000056.1"/>
</dbReference>
<protein>
    <recommendedName>
        <fullName evidence="3">histidine kinase</fullName>
        <ecNumber evidence="3">2.7.13.3</ecNumber>
    </recommendedName>
</protein>
<dbReference type="InterPro" id="IPR014729">
    <property type="entry name" value="Rossmann-like_a/b/a_fold"/>
</dbReference>
<evidence type="ECO:0000256" key="2">
    <source>
        <dbReference type="ARBA" id="ARBA00004141"/>
    </source>
</evidence>
<comment type="catalytic activity">
    <reaction evidence="1">
        <text>ATP + protein L-histidine = ADP + protein N-phospho-L-histidine.</text>
        <dbReference type="EC" id="2.7.13.3"/>
    </reaction>
</comment>
<dbReference type="Gene3D" id="3.30.450.40">
    <property type="match status" value="1"/>
</dbReference>
<dbReference type="EC" id="2.7.13.3" evidence="3"/>
<dbReference type="Gene3D" id="1.20.120.620">
    <property type="entry name" value="Backbone structure of the membrane domain of e. Coli histidine kinase receptor kdpd"/>
    <property type="match status" value="1"/>
</dbReference>
<dbReference type="InterPro" id="IPR038318">
    <property type="entry name" value="KdpD_sf"/>
</dbReference>
<dbReference type="PRINTS" id="PR00344">
    <property type="entry name" value="BCTRLSENSOR"/>
</dbReference>
<name>A0ABQ6Y3Z6_9GAMM</name>
<keyword evidence="10 13" id="KW-1133">Transmembrane helix</keyword>
<dbReference type="InterPro" id="IPR052023">
    <property type="entry name" value="Histidine_kinase_KdpD"/>
</dbReference>
<keyword evidence="8 15" id="KW-0418">Kinase</keyword>
<dbReference type="InterPro" id="IPR036097">
    <property type="entry name" value="HisK_dim/P_sf"/>
</dbReference>
<keyword evidence="6 13" id="KW-0812">Transmembrane</keyword>
<evidence type="ECO:0000256" key="13">
    <source>
        <dbReference type="SAM" id="Phobius"/>
    </source>
</evidence>
<dbReference type="InterPro" id="IPR003852">
    <property type="entry name" value="Sig_transdc_His_kinase_KdpD_N"/>
</dbReference>
<dbReference type="SMART" id="SM00388">
    <property type="entry name" value="HisKA"/>
    <property type="match status" value="1"/>
</dbReference>
<dbReference type="Pfam" id="PF02518">
    <property type="entry name" value="HATPase_c"/>
    <property type="match status" value="1"/>
</dbReference>
<dbReference type="EMBL" id="AQPF01000056">
    <property type="protein sequence ID" value="KAF0803096.1"/>
    <property type="molecule type" value="Genomic_DNA"/>
</dbReference>
<evidence type="ECO:0000256" key="1">
    <source>
        <dbReference type="ARBA" id="ARBA00000085"/>
    </source>
</evidence>
<keyword evidence="7" id="KW-0547">Nucleotide-binding</keyword>
<evidence type="ECO:0000256" key="3">
    <source>
        <dbReference type="ARBA" id="ARBA00012438"/>
    </source>
</evidence>
<dbReference type="Proteomes" id="UP000771797">
    <property type="component" value="Unassembled WGS sequence"/>
</dbReference>
<comment type="subcellular location">
    <subcellularLocation>
        <location evidence="2">Membrane</location>
        <topology evidence="2">Multi-pass membrane protein</topology>
    </subcellularLocation>
</comment>
<dbReference type="SUPFAM" id="SSF55874">
    <property type="entry name" value="ATPase domain of HSP90 chaperone/DNA topoisomerase II/histidine kinase"/>
    <property type="match status" value="1"/>
</dbReference>
<dbReference type="SUPFAM" id="SSF52402">
    <property type="entry name" value="Adenine nucleotide alpha hydrolases-like"/>
    <property type="match status" value="1"/>
</dbReference>
<dbReference type="InterPro" id="IPR003018">
    <property type="entry name" value="GAF"/>
</dbReference>
<proteinExistence type="predicted"/>
<feature type="domain" description="Histidine kinase" evidence="14">
    <location>
        <begin position="654"/>
        <end position="871"/>
    </location>
</feature>
<dbReference type="InterPro" id="IPR025201">
    <property type="entry name" value="KdpD_TM"/>
</dbReference>
<evidence type="ECO:0000256" key="7">
    <source>
        <dbReference type="ARBA" id="ARBA00022741"/>
    </source>
</evidence>
<reference evidence="15 16" key="1">
    <citation type="submission" date="2012-09" db="EMBL/GenBank/DDBJ databases">
        <title>Genome Sequence of alkane-degrading Bacterium Alcanivorax sp. 6-D-6.</title>
        <authorList>
            <person name="Lai Q."/>
            <person name="Shao Z."/>
        </authorList>
    </citation>
    <scope>NUCLEOTIDE SEQUENCE [LARGE SCALE GENOMIC DNA]</scope>
    <source>
        <strain evidence="15 16">6-D-6</strain>
    </source>
</reference>
<keyword evidence="12 13" id="KW-0472">Membrane</keyword>
<feature type="transmembrane region" description="Helical" evidence="13">
    <location>
        <begin position="438"/>
        <end position="455"/>
    </location>
</feature>
<dbReference type="Gene3D" id="3.40.50.620">
    <property type="entry name" value="HUPs"/>
    <property type="match status" value="1"/>
</dbReference>
<dbReference type="Pfam" id="PF13492">
    <property type="entry name" value="GAF_3"/>
    <property type="match status" value="1"/>
</dbReference>
<dbReference type="Gene3D" id="1.10.287.130">
    <property type="match status" value="1"/>
</dbReference>
<keyword evidence="9" id="KW-0067">ATP-binding</keyword>
<accession>A0ABQ6Y3Z6</accession>
<dbReference type="PANTHER" id="PTHR45569:SF1">
    <property type="entry name" value="SENSOR PROTEIN KDPD"/>
    <property type="match status" value="1"/>
</dbReference>
<dbReference type="PANTHER" id="PTHR45569">
    <property type="entry name" value="SENSOR PROTEIN KDPD"/>
    <property type="match status" value="1"/>
</dbReference>
<dbReference type="Pfam" id="PF13493">
    <property type="entry name" value="DUF4118"/>
    <property type="match status" value="1"/>
</dbReference>
<dbReference type="CDD" id="cd00075">
    <property type="entry name" value="HATPase"/>
    <property type="match status" value="1"/>
</dbReference>
<dbReference type="Gene3D" id="3.30.565.10">
    <property type="entry name" value="Histidine kinase-like ATPase, C-terminal domain"/>
    <property type="match status" value="1"/>
</dbReference>
<dbReference type="SMART" id="SM00387">
    <property type="entry name" value="HATPase_c"/>
    <property type="match status" value="1"/>
</dbReference>
<keyword evidence="16" id="KW-1185">Reference proteome</keyword>
<dbReference type="InterPro" id="IPR036890">
    <property type="entry name" value="HATPase_C_sf"/>
</dbReference>
<feature type="transmembrane region" description="Helical" evidence="13">
    <location>
        <begin position="389"/>
        <end position="407"/>
    </location>
</feature>